<dbReference type="AlphaFoldDB" id="A0A552WLG5"/>
<sequence>MGFDDLARKAKDAFQSEKVQQALRSEKAETVSDTVLEKAAGMADKATGGKYEQQIAGARNMADTKIGTDNPSSLQTPDDESGQDGPPARP</sequence>
<name>A0A552WLG5_9MICO</name>
<evidence type="ECO:0000313" key="2">
    <source>
        <dbReference type="EMBL" id="TRW43615.1"/>
    </source>
</evidence>
<comment type="caution">
    <text evidence="2">The sequence shown here is derived from an EMBL/GenBank/DDBJ whole genome shotgun (WGS) entry which is preliminary data.</text>
</comment>
<feature type="region of interest" description="Disordered" evidence="1">
    <location>
        <begin position="1"/>
        <end position="30"/>
    </location>
</feature>
<feature type="compositionally biased region" description="Polar residues" evidence="1">
    <location>
        <begin position="67"/>
        <end position="76"/>
    </location>
</feature>
<dbReference type="EMBL" id="VJXR01000073">
    <property type="protein sequence ID" value="TRW43615.1"/>
    <property type="molecule type" value="Genomic_DNA"/>
</dbReference>
<organism evidence="2 3">
    <name type="scientific">Georgenia yuyongxinii</name>
    <dbReference type="NCBI Taxonomy" id="2589797"/>
    <lineage>
        <taxon>Bacteria</taxon>
        <taxon>Bacillati</taxon>
        <taxon>Actinomycetota</taxon>
        <taxon>Actinomycetes</taxon>
        <taxon>Micrococcales</taxon>
        <taxon>Bogoriellaceae</taxon>
        <taxon>Georgenia</taxon>
    </lineage>
</organism>
<feature type="compositionally biased region" description="Basic and acidic residues" evidence="1">
    <location>
        <begin position="1"/>
        <end position="15"/>
    </location>
</feature>
<evidence type="ECO:0000256" key="1">
    <source>
        <dbReference type="SAM" id="MobiDB-lite"/>
    </source>
</evidence>
<keyword evidence="3" id="KW-1185">Reference proteome</keyword>
<accession>A0A552WLG5</accession>
<gene>
    <name evidence="2" type="ORF">FJ693_16965</name>
</gene>
<dbReference type="Pfam" id="PF14013">
    <property type="entry name" value="MT0933_antitox"/>
    <property type="match status" value="1"/>
</dbReference>
<dbReference type="Proteomes" id="UP000318693">
    <property type="component" value="Unassembled WGS sequence"/>
</dbReference>
<feature type="region of interest" description="Disordered" evidence="1">
    <location>
        <begin position="43"/>
        <end position="90"/>
    </location>
</feature>
<protein>
    <submittedName>
        <fullName evidence="2">Antitoxin</fullName>
    </submittedName>
</protein>
<dbReference type="InterPro" id="IPR028037">
    <property type="entry name" value="Antitoxin_Rv0909/MT0933"/>
</dbReference>
<proteinExistence type="predicted"/>
<reference evidence="2 3" key="1">
    <citation type="submission" date="2019-07" db="EMBL/GenBank/DDBJ databases">
        <title>Georgenia wutianyii sp. nov. and Georgenia *** sp. nov. isolated from plateau pika (Ochotona curzoniae) in the Qinghai-Tibet plateau of China.</title>
        <authorList>
            <person name="Tian Z."/>
        </authorList>
    </citation>
    <scope>NUCLEOTIDE SEQUENCE [LARGE SCALE GENOMIC DNA]</scope>
    <source>
        <strain evidence="2 3">Z446</strain>
    </source>
</reference>
<dbReference type="RefSeq" id="WP_143419646.1">
    <property type="nucleotide sequence ID" value="NZ_VJXR01000073.1"/>
</dbReference>
<evidence type="ECO:0000313" key="3">
    <source>
        <dbReference type="Proteomes" id="UP000318693"/>
    </source>
</evidence>